<feature type="compositionally biased region" description="Basic and acidic residues" evidence="1">
    <location>
        <begin position="32"/>
        <end position="47"/>
    </location>
</feature>
<dbReference type="Proteomes" id="UP001419268">
    <property type="component" value="Unassembled WGS sequence"/>
</dbReference>
<accession>A0AAP0PNB1</accession>
<name>A0AAP0PNB1_9MAGN</name>
<organism evidence="2 3">
    <name type="scientific">Stephania cephalantha</name>
    <dbReference type="NCBI Taxonomy" id="152367"/>
    <lineage>
        <taxon>Eukaryota</taxon>
        <taxon>Viridiplantae</taxon>
        <taxon>Streptophyta</taxon>
        <taxon>Embryophyta</taxon>
        <taxon>Tracheophyta</taxon>
        <taxon>Spermatophyta</taxon>
        <taxon>Magnoliopsida</taxon>
        <taxon>Ranunculales</taxon>
        <taxon>Menispermaceae</taxon>
        <taxon>Menispermoideae</taxon>
        <taxon>Cissampelideae</taxon>
        <taxon>Stephania</taxon>
    </lineage>
</organism>
<dbReference type="AlphaFoldDB" id="A0AAP0PNB1"/>
<gene>
    <name evidence="2" type="ORF">Scep_006862</name>
</gene>
<protein>
    <submittedName>
        <fullName evidence="2">Uncharacterized protein</fullName>
    </submittedName>
</protein>
<evidence type="ECO:0000256" key="1">
    <source>
        <dbReference type="SAM" id="MobiDB-lite"/>
    </source>
</evidence>
<comment type="caution">
    <text evidence="2">The sequence shown here is derived from an EMBL/GenBank/DDBJ whole genome shotgun (WGS) entry which is preliminary data.</text>
</comment>
<keyword evidence="3" id="KW-1185">Reference proteome</keyword>
<evidence type="ECO:0000313" key="2">
    <source>
        <dbReference type="EMBL" id="KAK9148105.1"/>
    </source>
</evidence>
<sequence>MESIMAGGRRGSGGTGREQEAEAEGVAGEVGDTGKEQEGSSRERETGEGEDLIFFNEGRNESLLDLALPPKFDEEKDIKPTSRDFDNVITDNHPLEKVAETKVKFEP</sequence>
<evidence type="ECO:0000313" key="3">
    <source>
        <dbReference type="Proteomes" id="UP001419268"/>
    </source>
</evidence>
<reference evidence="2 3" key="1">
    <citation type="submission" date="2024-01" db="EMBL/GenBank/DDBJ databases">
        <title>Genome assemblies of Stephania.</title>
        <authorList>
            <person name="Yang L."/>
        </authorList>
    </citation>
    <scope>NUCLEOTIDE SEQUENCE [LARGE SCALE GENOMIC DNA]</scope>
    <source>
        <strain evidence="2">JXDWG</strain>
        <tissue evidence="2">Leaf</tissue>
    </source>
</reference>
<dbReference type="EMBL" id="JBBNAG010000003">
    <property type="protein sequence ID" value="KAK9148105.1"/>
    <property type="molecule type" value="Genomic_DNA"/>
</dbReference>
<proteinExistence type="predicted"/>
<feature type="region of interest" description="Disordered" evidence="1">
    <location>
        <begin position="1"/>
        <end position="51"/>
    </location>
</feature>